<comment type="similarity">
    <text evidence="2">Belongs to the NPR1-interactor family.</text>
</comment>
<keyword evidence="3" id="KW-0539">Nucleus</keyword>
<accession>A9NKW0</accession>
<organism evidence="5">
    <name type="scientific">Picea sitchensis</name>
    <name type="common">Sitka spruce</name>
    <name type="synonym">Pinus sitchensis</name>
    <dbReference type="NCBI Taxonomy" id="3332"/>
    <lineage>
        <taxon>Eukaryota</taxon>
        <taxon>Viridiplantae</taxon>
        <taxon>Streptophyta</taxon>
        <taxon>Embryophyta</taxon>
        <taxon>Tracheophyta</taxon>
        <taxon>Spermatophyta</taxon>
        <taxon>Pinopsida</taxon>
        <taxon>Pinidae</taxon>
        <taxon>Conifers I</taxon>
        <taxon>Pinales</taxon>
        <taxon>Pinaceae</taxon>
        <taxon>Picea</taxon>
    </lineage>
</organism>
<sequence length="167" mass="19163">MESCKKPKRLFELESCAWCQQEGSQNEINRHEVKRQRTALGSTEDNFEEFVALINRIRYMKNKHMNFSICDEESIGEVLDVQVIRNKSPCLPSFEWEDFCVPAQRKNMPAQRDMCSFDTKDNLSSSEEKGKQGIPPANYLKTDSSSDAYYGCPAESFDLNVEASLNI</sequence>
<evidence type="ECO:0000256" key="1">
    <source>
        <dbReference type="ARBA" id="ARBA00004123"/>
    </source>
</evidence>
<reference evidence="5" key="1">
    <citation type="journal article" date="2008" name="BMC Genomics">
        <title>A conifer genomics resource of 200,000 spruce (Picea spp.) ESTs and 6,464 high-quality, sequence-finished full-length cDNAs for Sitka spruce (Picea sitchensis).</title>
        <authorList>
            <person name="Ralph S.G."/>
            <person name="Chun H.J."/>
            <person name="Kolosova N."/>
            <person name="Cooper D."/>
            <person name="Oddy C."/>
            <person name="Ritland C.E."/>
            <person name="Kirkpatrick R."/>
            <person name="Moore R."/>
            <person name="Barber S."/>
            <person name="Holt R.A."/>
            <person name="Jones S.J."/>
            <person name="Marra M.A."/>
            <person name="Douglas C.J."/>
            <person name="Ritland K."/>
            <person name="Bohlmann J."/>
        </authorList>
    </citation>
    <scope>NUCLEOTIDE SEQUENCE</scope>
    <source>
        <tissue evidence="5">Green portion of the leader tissue</tissue>
    </source>
</reference>
<protein>
    <submittedName>
        <fullName evidence="5">Uncharacterized protein</fullName>
    </submittedName>
</protein>
<evidence type="ECO:0000256" key="4">
    <source>
        <dbReference type="SAM" id="MobiDB-lite"/>
    </source>
</evidence>
<feature type="compositionally biased region" description="Basic and acidic residues" evidence="4">
    <location>
        <begin position="118"/>
        <end position="131"/>
    </location>
</feature>
<dbReference type="GO" id="GO:0005634">
    <property type="term" value="C:nucleus"/>
    <property type="evidence" value="ECO:0007669"/>
    <property type="project" value="UniProtKB-SubCell"/>
</dbReference>
<evidence type="ECO:0000256" key="2">
    <source>
        <dbReference type="ARBA" id="ARBA00009937"/>
    </source>
</evidence>
<dbReference type="AlphaFoldDB" id="A9NKW0"/>
<dbReference type="EMBL" id="EF081891">
    <property type="protein sequence ID" value="ABK21271.1"/>
    <property type="molecule type" value="mRNA"/>
</dbReference>
<comment type="subcellular location">
    <subcellularLocation>
        <location evidence="1">Nucleus</location>
    </subcellularLocation>
</comment>
<proteinExistence type="evidence at transcript level"/>
<name>A9NKW0_PICSI</name>
<evidence type="ECO:0000256" key="3">
    <source>
        <dbReference type="ARBA" id="ARBA00023242"/>
    </source>
</evidence>
<dbReference type="Pfam" id="PF15699">
    <property type="entry name" value="NPR1_interact"/>
    <property type="match status" value="1"/>
</dbReference>
<dbReference type="GO" id="GO:0010112">
    <property type="term" value="P:regulation of systemic acquired resistance"/>
    <property type="evidence" value="ECO:0007669"/>
    <property type="project" value="InterPro"/>
</dbReference>
<feature type="region of interest" description="Disordered" evidence="4">
    <location>
        <begin position="118"/>
        <end position="139"/>
    </location>
</feature>
<dbReference type="InterPro" id="IPR031425">
    <property type="entry name" value="NPR1/NH1-interacting"/>
</dbReference>
<evidence type="ECO:0000313" key="5">
    <source>
        <dbReference type="EMBL" id="ABK21271.1"/>
    </source>
</evidence>